<evidence type="ECO:0000256" key="5">
    <source>
        <dbReference type="ARBA" id="ARBA00023136"/>
    </source>
</evidence>
<name>A0A7L7KSZ5_9MOLU</name>
<dbReference type="KEGG" id="xcl:G4Z02_08735"/>
<dbReference type="InterPro" id="IPR007156">
    <property type="entry name" value="MamQ_LemA"/>
</dbReference>
<dbReference type="PANTHER" id="PTHR34478">
    <property type="entry name" value="PROTEIN LEMA"/>
    <property type="match status" value="1"/>
</dbReference>
<dbReference type="RefSeq" id="WP_258877637.1">
    <property type="nucleotide sequence ID" value="NZ_CP048914.1"/>
</dbReference>
<dbReference type="Pfam" id="PF04011">
    <property type="entry name" value="LemA"/>
    <property type="match status" value="1"/>
</dbReference>
<feature type="transmembrane region" description="Helical" evidence="6">
    <location>
        <begin position="6"/>
        <end position="24"/>
    </location>
</feature>
<dbReference type="SUPFAM" id="SSF140478">
    <property type="entry name" value="LemA-like"/>
    <property type="match status" value="1"/>
</dbReference>
<protein>
    <submittedName>
        <fullName evidence="7">LemA family protein</fullName>
    </submittedName>
</protein>
<keyword evidence="4 6" id="KW-1133">Transmembrane helix</keyword>
<evidence type="ECO:0000313" key="8">
    <source>
        <dbReference type="Proteomes" id="UP000514720"/>
    </source>
</evidence>
<keyword evidence="5 6" id="KW-0472">Membrane</keyword>
<dbReference type="InterPro" id="IPR023353">
    <property type="entry name" value="LemA-like_dom_sf"/>
</dbReference>
<dbReference type="EMBL" id="CP048914">
    <property type="protein sequence ID" value="QMS85827.1"/>
    <property type="molecule type" value="Genomic_DNA"/>
</dbReference>
<dbReference type="GO" id="GO:0016020">
    <property type="term" value="C:membrane"/>
    <property type="evidence" value="ECO:0007669"/>
    <property type="project" value="UniProtKB-SubCell"/>
</dbReference>
<dbReference type="Gene3D" id="1.20.1440.20">
    <property type="entry name" value="LemA-like domain"/>
    <property type="match status" value="1"/>
</dbReference>
<evidence type="ECO:0000256" key="3">
    <source>
        <dbReference type="ARBA" id="ARBA00022692"/>
    </source>
</evidence>
<evidence type="ECO:0000256" key="4">
    <source>
        <dbReference type="ARBA" id="ARBA00022989"/>
    </source>
</evidence>
<dbReference type="Proteomes" id="UP000514720">
    <property type="component" value="Chromosome"/>
</dbReference>
<accession>A0A7L7KSZ5</accession>
<gene>
    <name evidence="7" type="ORF">G4Z02_08735</name>
</gene>
<dbReference type="AlphaFoldDB" id="A0A7L7KSZ5"/>
<reference evidence="7 8" key="1">
    <citation type="submission" date="2020-02" db="EMBL/GenBank/DDBJ databases">
        <authorList>
            <person name="Zheng R.K."/>
            <person name="Sun C.M."/>
        </authorList>
    </citation>
    <scope>NUCLEOTIDE SEQUENCE [LARGE SCALE GENOMIC DNA]</scope>
    <source>
        <strain evidence="8">zrk13</strain>
    </source>
</reference>
<organism evidence="7 8">
    <name type="scientific">Candidatus Xianfuyuplasma coldseepsis</name>
    <dbReference type="NCBI Taxonomy" id="2782163"/>
    <lineage>
        <taxon>Bacteria</taxon>
        <taxon>Bacillati</taxon>
        <taxon>Mycoplasmatota</taxon>
        <taxon>Mollicutes</taxon>
        <taxon>Candidatus Izemoplasmatales</taxon>
        <taxon>Candidatus Izemoplasmataceae</taxon>
        <taxon>Candidatus Xianfuyuplasma</taxon>
    </lineage>
</organism>
<dbReference type="PANTHER" id="PTHR34478:SF1">
    <property type="entry name" value="PROTEIN LEMA"/>
    <property type="match status" value="1"/>
</dbReference>
<evidence type="ECO:0000256" key="2">
    <source>
        <dbReference type="ARBA" id="ARBA00008854"/>
    </source>
</evidence>
<keyword evidence="8" id="KW-1185">Reference proteome</keyword>
<evidence type="ECO:0000313" key="7">
    <source>
        <dbReference type="EMBL" id="QMS85827.1"/>
    </source>
</evidence>
<sequence>MPPGVTVVIIIAVVLLLIVVWYIGTMNSLRQLEVKVEEADSGIDVALTKRFDVLSKLVNTVKGYAKHEKETLESVTKWRAGLPKNLTMEQKQEFMEKMNGIQSGINVAVEAYPDLKADKSFLNLQQNITDVEEHLQAARRLYNANVSTINSRIVTFPTSIVAGMIQMTKKEFFEAEAAKREDVDISF</sequence>
<proteinExistence type="inferred from homology"/>
<comment type="subcellular location">
    <subcellularLocation>
        <location evidence="1">Membrane</location>
        <topology evidence="1">Single-pass membrane protein</topology>
    </subcellularLocation>
</comment>
<evidence type="ECO:0000256" key="1">
    <source>
        <dbReference type="ARBA" id="ARBA00004167"/>
    </source>
</evidence>
<keyword evidence="3 6" id="KW-0812">Transmembrane</keyword>
<comment type="similarity">
    <text evidence="2">Belongs to the LemA family.</text>
</comment>
<evidence type="ECO:0000256" key="6">
    <source>
        <dbReference type="SAM" id="Phobius"/>
    </source>
</evidence>